<reference evidence="7 8" key="1">
    <citation type="submission" date="2020-04" db="EMBL/GenBank/DDBJ databases">
        <title>Plant Genome Project.</title>
        <authorList>
            <person name="Zhang R.-G."/>
        </authorList>
    </citation>
    <scope>NUCLEOTIDE SEQUENCE [LARGE SCALE GENOMIC DNA]</scope>
    <source>
        <strain evidence="7">YNK0</strain>
        <tissue evidence="7">Leaf</tissue>
    </source>
</reference>
<dbReference type="Pfam" id="PF02893">
    <property type="entry name" value="GRAM"/>
    <property type="match status" value="1"/>
</dbReference>
<feature type="region of interest" description="Disordered" evidence="5">
    <location>
        <begin position="168"/>
        <end position="189"/>
    </location>
</feature>
<feature type="region of interest" description="Disordered" evidence="5">
    <location>
        <begin position="717"/>
        <end position="749"/>
    </location>
</feature>
<dbReference type="EMBL" id="JABCRI010000021">
    <property type="protein sequence ID" value="KAF8380583.1"/>
    <property type="molecule type" value="Genomic_DNA"/>
</dbReference>
<evidence type="ECO:0000313" key="7">
    <source>
        <dbReference type="EMBL" id="KAF8380583.1"/>
    </source>
</evidence>
<dbReference type="Pfam" id="PF16016">
    <property type="entry name" value="VASt"/>
    <property type="match status" value="1"/>
</dbReference>
<evidence type="ECO:0000256" key="2">
    <source>
        <dbReference type="ARBA" id="ARBA00022692"/>
    </source>
</evidence>
<dbReference type="OrthoDB" id="2162691at2759"/>
<evidence type="ECO:0000256" key="5">
    <source>
        <dbReference type="SAM" id="MobiDB-lite"/>
    </source>
</evidence>
<proteinExistence type="predicted"/>
<dbReference type="InterPro" id="IPR004182">
    <property type="entry name" value="GRAM"/>
</dbReference>
<dbReference type="PANTHER" id="PTHR47666:SF1">
    <property type="entry name" value="PROTEIN VASCULAR ASSOCIATED DEATH 1, CHLOROPLASTIC"/>
    <property type="match status" value="1"/>
</dbReference>
<dbReference type="PROSITE" id="PS51778">
    <property type="entry name" value="VAST"/>
    <property type="match status" value="1"/>
</dbReference>
<evidence type="ECO:0000259" key="6">
    <source>
        <dbReference type="PROSITE" id="PS51778"/>
    </source>
</evidence>
<organism evidence="7 8">
    <name type="scientific">Tetracentron sinense</name>
    <name type="common">Spur-leaf</name>
    <dbReference type="NCBI Taxonomy" id="13715"/>
    <lineage>
        <taxon>Eukaryota</taxon>
        <taxon>Viridiplantae</taxon>
        <taxon>Streptophyta</taxon>
        <taxon>Embryophyta</taxon>
        <taxon>Tracheophyta</taxon>
        <taxon>Spermatophyta</taxon>
        <taxon>Magnoliopsida</taxon>
        <taxon>Trochodendrales</taxon>
        <taxon>Trochodendraceae</taxon>
        <taxon>Tetracentron</taxon>
    </lineage>
</organism>
<dbReference type="AlphaFoldDB" id="A0A834YF52"/>
<keyword evidence="8" id="KW-1185">Reference proteome</keyword>
<dbReference type="GO" id="GO:0016020">
    <property type="term" value="C:membrane"/>
    <property type="evidence" value="ECO:0007669"/>
    <property type="project" value="UniProtKB-SubCell"/>
</dbReference>
<evidence type="ECO:0000256" key="3">
    <source>
        <dbReference type="ARBA" id="ARBA00022989"/>
    </source>
</evidence>
<gene>
    <name evidence="7" type="ORF">HHK36_028071</name>
</gene>
<keyword evidence="4" id="KW-0472">Membrane</keyword>
<feature type="compositionally biased region" description="Polar residues" evidence="5">
    <location>
        <begin position="717"/>
        <end position="734"/>
    </location>
</feature>
<comment type="subcellular location">
    <subcellularLocation>
        <location evidence="1">Membrane</location>
        <topology evidence="1">Single-pass membrane protein</topology>
    </subcellularLocation>
</comment>
<feature type="compositionally biased region" description="Polar residues" evidence="5">
    <location>
        <begin position="176"/>
        <end position="189"/>
    </location>
</feature>
<dbReference type="InterPro" id="IPR011993">
    <property type="entry name" value="PH-like_dom_sf"/>
</dbReference>
<keyword evidence="2" id="KW-0812">Transmembrane</keyword>
<evidence type="ECO:0000313" key="8">
    <source>
        <dbReference type="Proteomes" id="UP000655225"/>
    </source>
</evidence>
<feature type="domain" description="VASt" evidence="6">
    <location>
        <begin position="541"/>
        <end position="721"/>
    </location>
</feature>
<accession>A0A834YF52</accession>
<dbReference type="Gene3D" id="2.30.29.30">
    <property type="entry name" value="Pleckstrin-homology domain (PH domain)/Phosphotyrosine-binding domain (PTB)"/>
    <property type="match status" value="1"/>
</dbReference>
<dbReference type="PANTHER" id="PTHR47666">
    <property type="entry name" value="PROTEIN VASCULAR ASSOCIATED DEATH 1, CHLOROPLASTIC"/>
    <property type="match status" value="1"/>
</dbReference>
<dbReference type="GO" id="GO:0043069">
    <property type="term" value="P:negative regulation of programmed cell death"/>
    <property type="evidence" value="ECO:0007669"/>
    <property type="project" value="TreeGrafter"/>
</dbReference>
<keyword evidence="3" id="KW-1133">Transmembrane helix</keyword>
<comment type="caution">
    <text evidence="7">The sequence shown here is derived from an EMBL/GenBank/DDBJ whole genome shotgun (WGS) entry which is preliminary data.</text>
</comment>
<name>A0A834YF52_TETSI</name>
<sequence length="909" mass="101568">MENPMFDREECVRIKPIQVEDTPSPGKIPPFYDAFGVVTLTHNNFSPLSALGAYGNALEEARLGDGYYPIGECVDGGVVLQPGEDSIQAKTFNKPDPVESSRFGHLRSPSLAFSEFNSKDSEASGYSSLTREVAVHHLLENSTGRFWDLAEYSDSDATLQDEISVDVVSSSEAVSQPPSGSQAPSCSTEATSGGCGKSLLLPSSSSSSARVQTESLPCLSNLTEIKASSLTRLPGYTPTDQSVAIGGRLLSSSSTVVLGLSPWVESKLKGISKFLGLSVRGREEELHKLFKSLEASNCGMVGKPKSKPRQSLGSERRAQLEVRRLKCDVNYDRSNRRVSPQSKRLELQKIALRILGLTCTSSGCERNWSTFEHKTIPFHEVTCVRKAKTAAIFPNAIEIVAGEKKHFFASFLSRDEAYRLIVDGWSQQNNGAKTIIDRQDSKSELRSQDNGLIIFETSKSSTRTVNDLNSVDGNKDTHISEECKLLSNGEDDIRVLATLSEARENGDEDAEPAVNGVECLSSGKPLTWKLEDADSPKIPEYYTKVAESKYPIKVEEFFNLFFSDDAVNFIELFHRKCGDKDFRCTSWYQHEQFGHARDVSFQHPIKIYFGAKFGSCQEVQKFRVYRNRGFGMWSKMVMKQINVAFCGSMLMWHFLKEPCGKACELLEQRNLGTLEGESPTVSTIQHDDFQFERQAKTEGPSERFHETSNLKRISQLASDSSDVNQQSKPPSFSLSHHLRCDPSSDAGKMVRLKQTTRKSFTRPWIVHPPPEPSVSMRITAREYRASLVVPPPPEPTYVVQPPSEPIRAIPLRVVPPPPVYVQLSIVVLLTRAPQVHIISQTEYMYGIGSGEGDRAEAISWLEKRVHHLKDEMLMVEARMEKMRHEHLLLKAHLQDLELLKKRKHYSTTT</sequence>
<dbReference type="InterPro" id="IPR031968">
    <property type="entry name" value="VASt"/>
</dbReference>
<evidence type="ECO:0000256" key="1">
    <source>
        <dbReference type="ARBA" id="ARBA00004167"/>
    </source>
</evidence>
<dbReference type="Proteomes" id="UP000655225">
    <property type="component" value="Unassembled WGS sequence"/>
</dbReference>
<evidence type="ECO:0000256" key="4">
    <source>
        <dbReference type="ARBA" id="ARBA00023136"/>
    </source>
</evidence>
<protein>
    <recommendedName>
        <fullName evidence="6">VASt domain-containing protein</fullName>
    </recommendedName>
</protein>